<sequence length="303" mass="33712">MEIVLKEFLHQFRGQPLVYTPNPGNGGDALIAAGTYQLFDELGLDFQIVNRDLPNYDGQVLIYGGGGNLGLMKNFSARMLSRVHQGVKRLVILPHTIKAVTPLLSEFGANVDVICRERISYEYVKGSVRQANVYLADDMALSLKVAPLLSLSHSWLDKLSVGAEYSLSKGKLSGAQAPSLSSVRKLFIAERLVQGMRDAAKGDVLNAFRTDSEKTDIKLPPDNVDVSEVLTLGVETRRLAYLASHYFLSFLNHYRVINTNRLHVCIGGVLLGKQVNFYPNSYYKCRAVYDYSLKDRPSVVLHE</sequence>
<comment type="caution">
    <text evidence="2">The sequence shown here is derived from an EMBL/GenBank/DDBJ whole genome shotgun (WGS) entry which is preliminary data.</text>
</comment>
<reference evidence="2 3" key="1">
    <citation type="submission" date="2017-01" db="EMBL/GenBank/DDBJ databases">
        <title>Novel large sulfur bacteria in the metagenomes of groundwater-fed chemosynthetic microbial mats in the Lake Huron basin.</title>
        <authorList>
            <person name="Sharrar A.M."/>
            <person name="Flood B.E."/>
            <person name="Bailey J.V."/>
            <person name="Jones D.S."/>
            <person name="Biddanda B."/>
            <person name="Ruberg S.A."/>
            <person name="Marcus D.N."/>
            <person name="Dick G.J."/>
        </authorList>
    </citation>
    <scope>NUCLEOTIDE SEQUENCE [LARGE SCALE GENOMIC DNA]</scope>
    <source>
        <strain evidence="2">A7</strain>
    </source>
</reference>
<gene>
    <name evidence="2" type="ORF">BWK72_07400</name>
</gene>
<organism evidence="2 3">
    <name type="scientific">Rhodoferax ferrireducens</name>
    <dbReference type="NCBI Taxonomy" id="192843"/>
    <lineage>
        <taxon>Bacteria</taxon>
        <taxon>Pseudomonadati</taxon>
        <taxon>Pseudomonadota</taxon>
        <taxon>Betaproteobacteria</taxon>
        <taxon>Burkholderiales</taxon>
        <taxon>Comamonadaceae</taxon>
        <taxon>Rhodoferax</taxon>
    </lineage>
</organism>
<evidence type="ECO:0000313" key="3">
    <source>
        <dbReference type="Proteomes" id="UP000192505"/>
    </source>
</evidence>
<evidence type="ECO:0000259" key="1">
    <source>
        <dbReference type="Pfam" id="PF04230"/>
    </source>
</evidence>
<dbReference type="Pfam" id="PF04230">
    <property type="entry name" value="PS_pyruv_trans"/>
    <property type="match status" value="1"/>
</dbReference>
<dbReference type="Proteomes" id="UP000192505">
    <property type="component" value="Unassembled WGS sequence"/>
</dbReference>
<proteinExistence type="predicted"/>
<accession>A0A1W9KW06</accession>
<feature type="domain" description="Polysaccharide pyruvyl transferase" evidence="1">
    <location>
        <begin position="25"/>
        <end position="280"/>
    </location>
</feature>
<evidence type="ECO:0000313" key="2">
    <source>
        <dbReference type="EMBL" id="OQW88772.1"/>
    </source>
</evidence>
<dbReference type="AlphaFoldDB" id="A0A1W9KW06"/>
<dbReference type="EMBL" id="MTEI01000003">
    <property type="protein sequence ID" value="OQW88772.1"/>
    <property type="molecule type" value="Genomic_DNA"/>
</dbReference>
<name>A0A1W9KW06_9BURK</name>
<dbReference type="InterPro" id="IPR007345">
    <property type="entry name" value="Polysacch_pyruvyl_Trfase"/>
</dbReference>
<protein>
    <recommendedName>
        <fullName evidence="1">Polysaccharide pyruvyl transferase domain-containing protein</fullName>
    </recommendedName>
</protein>